<accession>A0ACC1XZ65</accession>
<gene>
    <name evidence="1" type="ORF">OWV82_011282</name>
</gene>
<dbReference type="Proteomes" id="UP001164539">
    <property type="component" value="Chromosome 6"/>
</dbReference>
<keyword evidence="2" id="KW-1185">Reference proteome</keyword>
<sequence length="475" mass="53585">MVFRRRLLQLSSYSAPHGAAGLFMSSFHHHQSHFSTKIVTADDKTHVNNDSNSNDNERRGKWFTLPPFTSTINGSALGKELAGGSRSARTETPALKWVLRCCPDLPRSLIQKLFRLRQVRRVSPSTESSANEGKEQEIKLKRVAAKDSMNLGDQIFLPITVQELPSRRQECHCTEEEIKFIQSLELYKDPAIIVVNKPPGMPVQGGVGIKRSIDELAATCLTYDYSELPRLVHRLDRDSSGILVMGRTQTSATVLHSIFREKTSGASEEANDDEKRILQRWYWALVIGTPRRPKGVISAPLGKVIVDNGKSDRITVVNNAQIMSPQHAITKYRVIKPSCHGYTWLELSPLTGRKHQIRVHCAEVLGTPIVGDYKYGWQTHRRWKQLHPSDLNENPNEELPKENTLPFGLDLENGSILEKQPRLHLHCKEMVLPNVSRAVQSVQLSSECDLSKLETIKLVAPLPSHMQRSWDILNS</sequence>
<organism evidence="1 2">
    <name type="scientific">Melia azedarach</name>
    <name type="common">Chinaberry tree</name>
    <dbReference type="NCBI Taxonomy" id="155640"/>
    <lineage>
        <taxon>Eukaryota</taxon>
        <taxon>Viridiplantae</taxon>
        <taxon>Streptophyta</taxon>
        <taxon>Embryophyta</taxon>
        <taxon>Tracheophyta</taxon>
        <taxon>Spermatophyta</taxon>
        <taxon>Magnoliopsida</taxon>
        <taxon>eudicotyledons</taxon>
        <taxon>Gunneridae</taxon>
        <taxon>Pentapetalae</taxon>
        <taxon>rosids</taxon>
        <taxon>malvids</taxon>
        <taxon>Sapindales</taxon>
        <taxon>Meliaceae</taxon>
        <taxon>Melia</taxon>
    </lineage>
</organism>
<comment type="caution">
    <text evidence="1">The sequence shown here is derived from an EMBL/GenBank/DDBJ whole genome shotgun (WGS) entry which is preliminary data.</text>
</comment>
<evidence type="ECO:0000313" key="1">
    <source>
        <dbReference type="EMBL" id="KAJ4716232.1"/>
    </source>
</evidence>
<dbReference type="EMBL" id="CM051399">
    <property type="protein sequence ID" value="KAJ4716232.1"/>
    <property type="molecule type" value="Genomic_DNA"/>
</dbReference>
<evidence type="ECO:0000313" key="2">
    <source>
        <dbReference type="Proteomes" id="UP001164539"/>
    </source>
</evidence>
<reference evidence="1 2" key="1">
    <citation type="journal article" date="2023" name="Science">
        <title>Complex scaffold remodeling in plant triterpene biosynthesis.</title>
        <authorList>
            <person name="De La Pena R."/>
            <person name="Hodgson H."/>
            <person name="Liu J.C."/>
            <person name="Stephenson M.J."/>
            <person name="Martin A.C."/>
            <person name="Owen C."/>
            <person name="Harkess A."/>
            <person name="Leebens-Mack J."/>
            <person name="Jimenez L.E."/>
            <person name="Osbourn A."/>
            <person name="Sattely E.S."/>
        </authorList>
    </citation>
    <scope>NUCLEOTIDE SEQUENCE [LARGE SCALE GENOMIC DNA]</scope>
    <source>
        <strain evidence="2">cv. JPN11</strain>
        <tissue evidence="1">Leaf</tissue>
    </source>
</reference>
<proteinExistence type="predicted"/>
<protein>
    <submittedName>
        <fullName evidence="1">RNA pseudouridine synthase 4 mitochondrial</fullName>
    </submittedName>
</protein>
<name>A0ACC1XZ65_MELAZ</name>